<organism evidence="2 3">
    <name type="scientific">Segniliparus rugosus (strain ATCC BAA-974 / DSM 45345 / CCUG 50838 / CIP 108380 / JCM 13579 / CDC 945)</name>
    <dbReference type="NCBI Taxonomy" id="679197"/>
    <lineage>
        <taxon>Bacteria</taxon>
        <taxon>Bacillati</taxon>
        <taxon>Actinomycetota</taxon>
        <taxon>Actinomycetes</taxon>
        <taxon>Mycobacteriales</taxon>
        <taxon>Segniliparaceae</taxon>
        <taxon>Segniliparus</taxon>
    </lineage>
</organism>
<dbReference type="HOGENOM" id="CLU_2182119_0_0_11"/>
<sequence length="109" mass="12250">MKFTAQDGDADSVLTVYPDHAEADRRVEGEPVHEERPLPPGLWSTVLDRVQKIDQHGGRLAQPADASRFLVTVKQDGAVVKDYDSRTSVDMDRFIKTEISDPIWALFAR</sequence>
<dbReference type="RefSeq" id="WP_007472332.1">
    <property type="nucleotide sequence ID" value="NZ_KI391953.1"/>
</dbReference>
<dbReference type="Proteomes" id="UP000004816">
    <property type="component" value="Unassembled WGS sequence"/>
</dbReference>
<protein>
    <submittedName>
        <fullName evidence="2">Uncharacterized protein</fullName>
    </submittedName>
</protein>
<reference evidence="2 3" key="1">
    <citation type="journal article" date="2011" name="Stand. Genomic Sci.">
        <title>High quality draft genome sequence of Segniliparus rugosus CDC 945(T)= (ATCC BAA-974(T)).</title>
        <authorList>
            <person name="Earl A.M."/>
            <person name="Desjardins C.A."/>
            <person name="Fitzgerald M.G."/>
            <person name="Arachchi H.M."/>
            <person name="Zeng Q."/>
            <person name="Mehta T."/>
            <person name="Griggs A."/>
            <person name="Birren B.W."/>
            <person name="Toney N.C."/>
            <person name="Carr J."/>
            <person name="Posey J."/>
            <person name="Butler W.R."/>
        </authorList>
    </citation>
    <scope>NUCLEOTIDE SEQUENCE [LARGE SCALE GENOMIC DNA]</scope>
    <source>
        <strain evidence="3">ATCC BAA-974 / DSM 45345 / CCUG 50838 / CIP 108380 / JCM 13579 / CDC 945</strain>
    </source>
</reference>
<evidence type="ECO:0000313" key="2">
    <source>
        <dbReference type="EMBL" id="EFV11759.1"/>
    </source>
</evidence>
<feature type="compositionally biased region" description="Basic and acidic residues" evidence="1">
    <location>
        <begin position="19"/>
        <end position="37"/>
    </location>
</feature>
<keyword evidence="3" id="KW-1185">Reference proteome</keyword>
<accession>E5XV54</accession>
<name>E5XV54_SEGRC</name>
<dbReference type="STRING" id="679197.HMPREF9336_03376"/>
<feature type="region of interest" description="Disordered" evidence="1">
    <location>
        <begin position="1"/>
        <end position="40"/>
    </location>
</feature>
<evidence type="ECO:0000256" key="1">
    <source>
        <dbReference type="SAM" id="MobiDB-lite"/>
    </source>
</evidence>
<evidence type="ECO:0000313" key="3">
    <source>
        <dbReference type="Proteomes" id="UP000004816"/>
    </source>
</evidence>
<proteinExistence type="predicted"/>
<dbReference type="AlphaFoldDB" id="E5XV54"/>
<dbReference type="EMBL" id="ACZI02000001">
    <property type="protein sequence ID" value="EFV11759.1"/>
    <property type="molecule type" value="Genomic_DNA"/>
</dbReference>
<comment type="caution">
    <text evidence="2">The sequence shown here is derived from an EMBL/GenBank/DDBJ whole genome shotgun (WGS) entry which is preliminary data.</text>
</comment>
<gene>
    <name evidence="2" type="ORF">HMPREF9336_03376</name>
</gene>